<dbReference type="KEGG" id="cpho:CPHO_07335"/>
<feature type="transmembrane region" description="Helical" evidence="7">
    <location>
        <begin position="90"/>
        <end position="109"/>
    </location>
</feature>
<dbReference type="RefSeq" id="WP_075734527.1">
    <property type="nucleotide sequence ID" value="NZ_CP009249.1"/>
</dbReference>
<keyword evidence="6 7" id="KW-0472">Membrane</keyword>
<organism evidence="9 10">
    <name type="scientific">Corynebacterium phocae</name>
    <dbReference type="NCBI Taxonomy" id="161895"/>
    <lineage>
        <taxon>Bacteria</taxon>
        <taxon>Bacillati</taxon>
        <taxon>Actinomycetota</taxon>
        <taxon>Actinomycetes</taxon>
        <taxon>Mycobacteriales</taxon>
        <taxon>Corynebacteriaceae</taxon>
        <taxon>Corynebacterium</taxon>
    </lineage>
</organism>
<dbReference type="STRING" id="161895.CPHO_07335"/>
<dbReference type="InterPro" id="IPR020846">
    <property type="entry name" value="MFS_dom"/>
</dbReference>
<feature type="transmembrane region" description="Helical" evidence="7">
    <location>
        <begin position="178"/>
        <end position="198"/>
    </location>
</feature>
<dbReference type="PRINTS" id="PR01036">
    <property type="entry name" value="TCRTETB"/>
</dbReference>
<dbReference type="SUPFAM" id="SSF103473">
    <property type="entry name" value="MFS general substrate transporter"/>
    <property type="match status" value="1"/>
</dbReference>
<evidence type="ECO:0000313" key="9">
    <source>
        <dbReference type="EMBL" id="APT92733.1"/>
    </source>
</evidence>
<sequence length="481" mass="50693">MTSPVAPTPPALPTLPPEKEAWKAMFALSLGFFISLLDQTMVTVALSSIQRDLGATVNQVTWVPAAFLLAVVVPLLFTGRLGDKYGQRKIFMLGLVLYGTGAVAAALAPTVGFLISARVVMGLGASLQMPQTMAIINRIFDRTRRGRALGMWGIVGSVAALTGPLLGGFMVGAFGWHAVFWIHVPLATTAFFLALKWVPALPTTARAIDYPSVAVSLVALSCVVLGIQQGSEAGWAWWIWVLLAVGAGCIGVFLKLQANAAARGTEALVPLQLFTDRNYCAGTLAIVAMGFMAASMMIPIMLWLQDIRGLTAGQAGLLVTPMAVLSMLVSPVAGILADRVDPRRLASSGFSILLVGFLIAWGIMRSDASAWWLMVPVSLLGVGQSFIWGSNAATTMRDIAPQLMGSASGVYNTSRQVGSVIGVAAVSAVIQMGGSREILATESGVILTAQSHNFANSLLVIVVMLAVGLISSLFLRDTLHK</sequence>
<feature type="transmembrane region" description="Helical" evidence="7">
    <location>
        <begin position="61"/>
        <end position="78"/>
    </location>
</feature>
<keyword evidence="4 7" id="KW-0812">Transmembrane</keyword>
<proteinExistence type="predicted"/>
<keyword evidence="3" id="KW-1003">Cell membrane</keyword>
<evidence type="ECO:0000256" key="6">
    <source>
        <dbReference type="ARBA" id="ARBA00023136"/>
    </source>
</evidence>
<feature type="transmembrane region" description="Helical" evidence="7">
    <location>
        <begin position="148"/>
        <end position="172"/>
    </location>
</feature>
<evidence type="ECO:0000256" key="7">
    <source>
        <dbReference type="SAM" id="Phobius"/>
    </source>
</evidence>
<feature type="transmembrane region" description="Helical" evidence="7">
    <location>
        <begin position="25"/>
        <end position="49"/>
    </location>
</feature>
<evidence type="ECO:0000256" key="3">
    <source>
        <dbReference type="ARBA" id="ARBA00022475"/>
    </source>
</evidence>
<feature type="transmembrane region" description="Helical" evidence="7">
    <location>
        <begin position="370"/>
        <end position="396"/>
    </location>
</feature>
<comment type="subcellular location">
    <subcellularLocation>
        <location evidence="1">Cell membrane</location>
        <topology evidence="1">Multi-pass membrane protein</topology>
    </subcellularLocation>
</comment>
<evidence type="ECO:0000256" key="2">
    <source>
        <dbReference type="ARBA" id="ARBA00022448"/>
    </source>
</evidence>
<keyword evidence="5 7" id="KW-1133">Transmembrane helix</keyword>
<dbReference type="CDD" id="cd17321">
    <property type="entry name" value="MFS_MMR_MDR_like"/>
    <property type="match status" value="1"/>
</dbReference>
<feature type="domain" description="Major facilitator superfamily (MFS) profile" evidence="8">
    <location>
        <begin position="24"/>
        <end position="480"/>
    </location>
</feature>
<evidence type="ECO:0000256" key="4">
    <source>
        <dbReference type="ARBA" id="ARBA00022692"/>
    </source>
</evidence>
<dbReference type="OrthoDB" id="7375466at2"/>
<evidence type="ECO:0000256" key="1">
    <source>
        <dbReference type="ARBA" id="ARBA00004651"/>
    </source>
</evidence>
<feature type="transmembrane region" description="Helical" evidence="7">
    <location>
        <begin position="279"/>
        <end position="304"/>
    </location>
</feature>
<feature type="transmembrane region" description="Helical" evidence="7">
    <location>
        <begin position="417"/>
        <end position="434"/>
    </location>
</feature>
<feature type="transmembrane region" description="Helical" evidence="7">
    <location>
        <begin position="210"/>
        <end position="229"/>
    </location>
</feature>
<dbReference type="PROSITE" id="PS50850">
    <property type="entry name" value="MFS"/>
    <property type="match status" value="1"/>
</dbReference>
<dbReference type="AlphaFoldDB" id="A0A1L7D3T4"/>
<evidence type="ECO:0000313" key="10">
    <source>
        <dbReference type="Proteomes" id="UP000185491"/>
    </source>
</evidence>
<accession>A0A1L7D3T4</accession>
<keyword evidence="2" id="KW-0813">Transport</keyword>
<name>A0A1L7D3T4_9CORY</name>
<dbReference type="InterPro" id="IPR011701">
    <property type="entry name" value="MFS"/>
</dbReference>
<feature type="transmembrane region" description="Helical" evidence="7">
    <location>
        <begin position="235"/>
        <end position="258"/>
    </location>
</feature>
<feature type="transmembrane region" description="Helical" evidence="7">
    <location>
        <begin position="316"/>
        <end position="337"/>
    </location>
</feature>
<dbReference type="PANTHER" id="PTHR42718:SF46">
    <property type="entry name" value="BLR6921 PROTEIN"/>
    <property type="match status" value="1"/>
</dbReference>
<dbReference type="EMBL" id="CP009249">
    <property type="protein sequence ID" value="APT92733.1"/>
    <property type="molecule type" value="Genomic_DNA"/>
</dbReference>
<dbReference type="GO" id="GO:0005886">
    <property type="term" value="C:plasma membrane"/>
    <property type="evidence" value="ECO:0007669"/>
    <property type="project" value="UniProtKB-SubCell"/>
</dbReference>
<dbReference type="Gene3D" id="1.20.1250.20">
    <property type="entry name" value="MFS general substrate transporter like domains"/>
    <property type="match status" value="1"/>
</dbReference>
<dbReference type="GO" id="GO:0022857">
    <property type="term" value="F:transmembrane transporter activity"/>
    <property type="evidence" value="ECO:0007669"/>
    <property type="project" value="InterPro"/>
</dbReference>
<reference evidence="9 10" key="1">
    <citation type="submission" date="2014-08" db="EMBL/GenBank/DDBJ databases">
        <title>Complete genome sequence of Corynebacterium phocae M408/89/1(T)(=DSM 44612(T)), isolated from the common seal (Phoca vitulina).</title>
        <authorList>
            <person name="Ruckert C."/>
            <person name="Albersmeier A."/>
            <person name="Winkler A."/>
            <person name="Kalinowski J."/>
        </authorList>
    </citation>
    <scope>NUCLEOTIDE SEQUENCE [LARGE SCALE GENOMIC DNA]</scope>
    <source>
        <strain evidence="9 10">M408/89/1</strain>
    </source>
</reference>
<dbReference type="PANTHER" id="PTHR42718">
    <property type="entry name" value="MAJOR FACILITATOR SUPERFAMILY MULTIDRUG TRANSPORTER MFSC"/>
    <property type="match status" value="1"/>
</dbReference>
<feature type="transmembrane region" description="Helical" evidence="7">
    <location>
        <begin position="454"/>
        <end position="475"/>
    </location>
</feature>
<dbReference type="InterPro" id="IPR036259">
    <property type="entry name" value="MFS_trans_sf"/>
</dbReference>
<gene>
    <name evidence="9" type="ORF">CPHO_07335</name>
</gene>
<protein>
    <submittedName>
        <fullName evidence="9">Membrane protein</fullName>
    </submittedName>
</protein>
<dbReference type="Pfam" id="PF07690">
    <property type="entry name" value="MFS_1"/>
    <property type="match status" value="1"/>
</dbReference>
<keyword evidence="10" id="KW-1185">Reference proteome</keyword>
<dbReference type="Proteomes" id="UP000185491">
    <property type="component" value="Chromosome"/>
</dbReference>
<dbReference type="Gene3D" id="1.20.1720.10">
    <property type="entry name" value="Multidrug resistance protein D"/>
    <property type="match status" value="1"/>
</dbReference>
<feature type="transmembrane region" description="Helical" evidence="7">
    <location>
        <begin position="344"/>
        <end position="364"/>
    </location>
</feature>
<evidence type="ECO:0000259" key="8">
    <source>
        <dbReference type="PROSITE" id="PS50850"/>
    </source>
</evidence>
<evidence type="ECO:0000256" key="5">
    <source>
        <dbReference type="ARBA" id="ARBA00022989"/>
    </source>
</evidence>